<protein>
    <recommendedName>
        <fullName evidence="4">Translation elongation factor EFTs/EF1B dimerisation domain-containing protein</fullName>
    </recommendedName>
</protein>
<organism evidence="5">
    <name type="scientific">Sporisorium scitamineum</name>
    <dbReference type="NCBI Taxonomy" id="49012"/>
    <lineage>
        <taxon>Eukaryota</taxon>
        <taxon>Fungi</taxon>
        <taxon>Dikarya</taxon>
        <taxon>Basidiomycota</taxon>
        <taxon>Ustilaginomycotina</taxon>
        <taxon>Ustilaginomycetes</taxon>
        <taxon>Ustilaginales</taxon>
        <taxon>Ustilaginaceae</taxon>
        <taxon>Sporisorium</taxon>
    </lineage>
</organism>
<gene>
    <name evidence="5" type="ORF">SPSC_05813</name>
</gene>
<proteinExistence type="predicted"/>
<dbReference type="Gene3D" id="3.30.479.20">
    <property type="entry name" value="Elongation factor Ts, dimerisation domain"/>
    <property type="match status" value="2"/>
</dbReference>
<keyword evidence="3" id="KW-0496">Mitochondrion</keyword>
<dbReference type="PANTHER" id="PTHR11741">
    <property type="entry name" value="ELONGATION FACTOR TS"/>
    <property type="match status" value="1"/>
</dbReference>
<evidence type="ECO:0000256" key="3">
    <source>
        <dbReference type="ARBA" id="ARBA00023128"/>
    </source>
</evidence>
<dbReference type="Pfam" id="PF00889">
    <property type="entry name" value="EF_TS"/>
    <property type="match status" value="1"/>
</dbReference>
<dbReference type="EMBL" id="LK056691">
    <property type="protein sequence ID" value="CDU25642.1"/>
    <property type="molecule type" value="Genomic_DNA"/>
</dbReference>
<dbReference type="GO" id="GO:0070125">
    <property type="term" value="P:mitochondrial translational elongation"/>
    <property type="evidence" value="ECO:0007669"/>
    <property type="project" value="TreeGrafter"/>
</dbReference>
<keyword evidence="1" id="KW-0251">Elongation factor</keyword>
<dbReference type="SUPFAM" id="SSF54713">
    <property type="entry name" value="Elongation factor Ts (EF-Ts), dimerisation domain"/>
    <property type="match status" value="1"/>
</dbReference>
<dbReference type="PANTHER" id="PTHR11741:SF0">
    <property type="entry name" value="ELONGATION FACTOR TS, MITOCHONDRIAL"/>
    <property type="match status" value="1"/>
</dbReference>
<dbReference type="Gene3D" id="1.10.8.10">
    <property type="entry name" value="DNA helicase RuvA subunit, C-terminal domain"/>
    <property type="match status" value="1"/>
</dbReference>
<feature type="domain" description="Translation elongation factor EFTs/EF1B dimerisation" evidence="4">
    <location>
        <begin position="159"/>
        <end position="255"/>
    </location>
</feature>
<dbReference type="PROSITE" id="PS01127">
    <property type="entry name" value="EF_TS_2"/>
    <property type="match status" value="1"/>
</dbReference>
<dbReference type="GO" id="GO:0003746">
    <property type="term" value="F:translation elongation factor activity"/>
    <property type="evidence" value="ECO:0007669"/>
    <property type="project" value="UniProtKB-KW"/>
</dbReference>
<evidence type="ECO:0000256" key="2">
    <source>
        <dbReference type="ARBA" id="ARBA00022917"/>
    </source>
</evidence>
<dbReference type="OrthoDB" id="277235at2759"/>
<keyword evidence="2" id="KW-0648">Protein biosynthesis</keyword>
<evidence type="ECO:0000259" key="4">
    <source>
        <dbReference type="Pfam" id="PF00889"/>
    </source>
</evidence>
<dbReference type="InterPro" id="IPR018101">
    <property type="entry name" value="Transl_elong_Ts_CS"/>
</dbReference>
<reference evidence="5" key="1">
    <citation type="submission" date="2014-06" db="EMBL/GenBank/DDBJ databases">
        <authorList>
            <person name="Ju J."/>
            <person name="Zhang J."/>
        </authorList>
    </citation>
    <scope>NUCLEOTIDE SEQUENCE</scope>
    <source>
        <strain evidence="5">SscI8</strain>
    </source>
</reference>
<accession>A0A127ZI65</accession>
<dbReference type="GO" id="GO:0005739">
    <property type="term" value="C:mitochondrion"/>
    <property type="evidence" value="ECO:0007669"/>
    <property type="project" value="GOC"/>
</dbReference>
<evidence type="ECO:0000256" key="1">
    <source>
        <dbReference type="ARBA" id="ARBA00022768"/>
    </source>
</evidence>
<dbReference type="InterPro" id="IPR001816">
    <property type="entry name" value="Transl_elong_EFTs/EF1B"/>
</dbReference>
<dbReference type="InterPro" id="IPR036402">
    <property type="entry name" value="EF-Ts_dimer_sf"/>
</dbReference>
<sequence length="452" mass="46493">MMSSSSTVLRGMRLAASARTCALPSSSSSSTSAFARSFSRSAFLSAEPKKPSIKAIAELRKLVPGTSMIKAKEALLASRPPTSPDEDSIPLALEWLEADRKKSGAKKADKVAGRQAREGVVAVTVLTDGLPNSVELKGELKEESKSAGIGATSAASGGIVEVNCETDFVAKNEVFAQLVKDVVHTVALFPTLTTESSSQGGFVDVPVDQLLTFPLLPSSPEATGLSVAPKTVGSAIIDVVSRLGEKISIARAAAILPPTVPSPDAARRSATGTARGGSIVDLASAFAHGGSAGFAAAKDVSKPGYVLTSGKVASLLVTRFASPALPDALATADGSLQTNIRALTRSLARQVAGLEAKSIFSASNASEQGEVSSVLYHQPFMMLLPAAAPSAESTSQSVQDVLSAWASHNKLQGDGEVVQVVDMHRWELGETAAPVESGEGFADEVRKAAGLA</sequence>
<name>A0A127ZI65_9BASI</name>
<dbReference type="InterPro" id="IPR014039">
    <property type="entry name" value="Transl_elong_EFTs/EF1B_dimer"/>
</dbReference>
<dbReference type="AlphaFoldDB" id="A0A127ZI65"/>
<evidence type="ECO:0000313" key="5">
    <source>
        <dbReference type="EMBL" id="CDU25642.1"/>
    </source>
</evidence>